<evidence type="ECO:0000313" key="1">
    <source>
        <dbReference type="EMBL" id="CAH1104237.1"/>
    </source>
</evidence>
<dbReference type="EMBL" id="OV651828">
    <property type="protein sequence ID" value="CAH1104237.1"/>
    <property type="molecule type" value="Genomic_DNA"/>
</dbReference>
<organism evidence="1 2">
    <name type="scientific">Psylliodes chrysocephalus</name>
    <dbReference type="NCBI Taxonomy" id="3402493"/>
    <lineage>
        <taxon>Eukaryota</taxon>
        <taxon>Metazoa</taxon>
        <taxon>Ecdysozoa</taxon>
        <taxon>Arthropoda</taxon>
        <taxon>Hexapoda</taxon>
        <taxon>Insecta</taxon>
        <taxon>Pterygota</taxon>
        <taxon>Neoptera</taxon>
        <taxon>Endopterygota</taxon>
        <taxon>Coleoptera</taxon>
        <taxon>Polyphaga</taxon>
        <taxon>Cucujiformia</taxon>
        <taxon>Chrysomeloidea</taxon>
        <taxon>Chrysomelidae</taxon>
        <taxon>Galerucinae</taxon>
        <taxon>Alticini</taxon>
        <taxon>Psylliodes</taxon>
    </lineage>
</organism>
<reference evidence="1" key="1">
    <citation type="submission" date="2022-01" db="EMBL/GenBank/DDBJ databases">
        <authorList>
            <person name="King R."/>
        </authorList>
    </citation>
    <scope>NUCLEOTIDE SEQUENCE</scope>
</reference>
<evidence type="ECO:0000313" key="2">
    <source>
        <dbReference type="Proteomes" id="UP001153636"/>
    </source>
</evidence>
<gene>
    <name evidence="1" type="ORF">PSYICH_LOCUS5127</name>
</gene>
<dbReference type="AlphaFoldDB" id="A0A9P0CT58"/>
<proteinExistence type="predicted"/>
<sequence length="145" mass="17183">MQHIDQQNLEIKTAVEKEARRRHKIKKELEDEKFKNLQIQKQIRKNDIIVFNLEYKEGDLLSYTVDKLNNLLQINLDKKYINNVFTIGKTEENKPIIIQFEHYWTKKNIYGSCKLLKGTKIRISEILTTKEFTGTESTSTLHEEG</sequence>
<accession>A0A9P0CT58</accession>
<protein>
    <submittedName>
        <fullName evidence="1">Uncharacterized protein</fullName>
    </submittedName>
</protein>
<dbReference type="Proteomes" id="UP001153636">
    <property type="component" value="Chromosome 16"/>
</dbReference>
<keyword evidence="2" id="KW-1185">Reference proteome</keyword>
<name>A0A9P0CT58_9CUCU</name>
<dbReference type="OrthoDB" id="6381026at2759"/>